<dbReference type="InterPro" id="IPR043595">
    <property type="entry name" value="FaeB/C/D"/>
</dbReference>
<dbReference type="PANTHER" id="PTHR38050">
    <property type="match status" value="1"/>
</dbReference>
<evidence type="ECO:0000256" key="2">
    <source>
        <dbReference type="ARBA" id="ARBA00022525"/>
    </source>
</evidence>
<dbReference type="GO" id="GO:0005576">
    <property type="term" value="C:extracellular region"/>
    <property type="evidence" value="ECO:0007669"/>
    <property type="project" value="UniProtKB-SubCell"/>
</dbReference>
<evidence type="ECO:0000256" key="3">
    <source>
        <dbReference type="ARBA" id="ARBA00022651"/>
    </source>
</evidence>
<keyword evidence="5" id="KW-0378">Hydrolase</keyword>
<keyword evidence="3" id="KW-0858">Xylan degradation</keyword>
<dbReference type="EMBL" id="JAAUVV010000014">
    <property type="protein sequence ID" value="NJJ04271.1"/>
    <property type="molecule type" value="Genomic_DNA"/>
</dbReference>
<dbReference type="AlphaFoldDB" id="A0AAP6XLA4"/>
<dbReference type="Gene3D" id="3.40.50.1820">
    <property type="entry name" value="alpha/beta hydrolase"/>
    <property type="match status" value="1"/>
</dbReference>
<evidence type="ECO:0000256" key="4">
    <source>
        <dbReference type="ARBA" id="ARBA00022729"/>
    </source>
</evidence>
<gene>
    <name evidence="9" type="ORF">HC138_07915</name>
</gene>
<reference evidence="9 10" key="1">
    <citation type="submission" date="2020-03" db="EMBL/GenBank/DDBJ databases">
        <title>Draft genome sequences of bacterial isolates from the female urobiome.</title>
        <authorList>
            <person name="Miller-Ensminger T."/>
            <person name="Wolfe A.J."/>
            <person name="Putonti C."/>
        </authorList>
    </citation>
    <scope>NUCLEOTIDE SEQUENCE [LARGE SCALE GENOMIC DNA]</scope>
    <source>
        <strain evidence="9 10">UMB8490</strain>
    </source>
</reference>
<organism evidence="9 10">
    <name type="scientific">Corynebacterium coyleae</name>
    <dbReference type="NCBI Taxonomy" id="53374"/>
    <lineage>
        <taxon>Bacteria</taxon>
        <taxon>Bacillati</taxon>
        <taxon>Actinomycetota</taxon>
        <taxon>Actinomycetes</taxon>
        <taxon>Mycobacteriales</taxon>
        <taxon>Corynebacteriaceae</taxon>
        <taxon>Corynebacterium</taxon>
    </lineage>
</organism>
<comment type="caution">
    <text evidence="9">The sequence shown here is derived from an EMBL/GenBank/DDBJ whole genome shotgun (WGS) entry which is preliminary data.</text>
</comment>
<dbReference type="GO" id="GO:0045493">
    <property type="term" value="P:xylan catabolic process"/>
    <property type="evidence" value="ECO:0007669"/>
    <property type="project" value="UniProtKB-KW"/>
</dbReference>
<keyword evidence="7" id="KW-0624">Polysaccharide degradation</keyword>
<dbReference type="InterPro" id="IPR003140">
    <property type="entry name" value="PLipase/COase/thioEstase"/>
</dbReference>
<dbReference type="Proteomes" id="UP000591626">
    <property type="component" value="Unassembled WGS sequence"/>
</dbReference>
<protein>
    <recommendedName>
        <fullName evidence="8">Phospholipase/carboxylesterase/thioesterase domain-containing protein</fullName>
    </recommendedName>
</protein>
<dbReference type="PANTHER" id="PTHR38050:SF2">
    <property type="entry name" value="FERULOYL ESTERASE C-RELATED"/>
    <property type="match status" value="1"/>
</dbReference>
<evidence type="ECO:0000256" key="6">
    <source>
        <dbReference type="ARBA" id="ARBA00023277"/>
    </source>
</evidence>
<evidence type="ECO:0000259" key="8">
    <source>
        <dbReference type="Pfam" id="PF02230"/>
    </source>
</evidence>
<dbReference type="GO" id="GO:0030600">
    <property type="term" value="F:feruloyl esterase activity"/>
    <property type="evidence" value="ECO:0007669"/>
    <property type="project" value="InterPro"/>
</dbReference>
<dbReference type="SUPFAM" id="SSF53474">
    <property type="entry name" value="alpha/beta-Hydrolases"/>
    <property type="match status" value="1"/>
</dbReference>
<dbReference type="Pfam" id="PF02230">
    <property type="entry name" value="Abhydrolase_2"/>
    <property type="match status" value="1"/>
</dbReference>
<name>A0AAP6XLA4_9CORY</name>
<keyword evidence="4" id="KW-0732">Signal</keyword>
<keyword evidence="2" id="KW-0964">Secreted</keyword>
<keyword evidence="6" id="KW-0119">Carbohydrate metabolism</keyword>
<comment type="subcellular location">
    <subcellularLocation>
        <location evidence="1">Secreted</location>
    </subcellularLocation>
</comment>
<evidence type="ECO:0000256" key="5">
    <source>
        <dbReference type="ARBA" id="ARBA00022801"/>
    </source>
</evidence>
<evidence type="ECO:0000256" key="7">
    <source>
        <dbReference type="ARBA" id="ARBA00023326"/>
    </source>
</evidence>
<dbReference type="InterPro" id="IPR029058">
    <property type="entry name" value="AB_hydrolase_fold"/>
</dbReference>
<dbReference type="RefSeq" id="WP_070451561.1">
    <property type="nucleotide sequence ID" value="NZ_CP083648.1"/>
</dbReference>
<evidence type="ECO:0000256" key="1">
    <source>
        <dbReference type="ARBA" id="ARBA00004613"/>
    </source>
</evidence>
<evidence type="ECO:0000313" key="10">
    <source>
        <dbReference type="Proteomes" id="UP000591626"/>
    </source>
</evidence>
<evidence type="ECO:0000313" key="9">
    <source>
        <dbReference type="EMBL" id="NJJ04271.1"/>
    </source>
</evidence>
<proteinExistence type="predicted"/>
<accession>A0AAP6XLA4</accession>
<sequence length="228" mass="24296">MDSTVYSAPSDPKGPLPLIVALHGRGDNGRNFLGGTGLVQANAVVVAPTGAGLAWAPAPYALNTIEQDKARIDDIIAQTSEHFDIDPERIYAVGFSNGGGLAVYLSTLSDTFAGVASVSAAVRCTEAQIEAAEPVDYLNIHGTHDDVVPYNGEVRPGYGSPAEDGILGAPEVVAAFERRNSDKARTLHHRVEGMGHEWPTGPWAAHRGIDVTEEIFDFFGIEKRTDLF</sequence>
<feature type="domain" description="Phospholipase/carboxylesterase/thioesterase" evidence="8">
    <location>
        <begin position="65"/>
        <end position="151"/>
    </location>
</feature>